<evidence type="ECO:0000256" key="5">
    <source>
        <dbReference type="SAM" id="MobiDB-lite"/>
    </source>
</evidence>
<feature type="transmembrane region" description="Helical" evidence="6">
    <location>
        <begin position="301"/>
        <end position="322"/>
    </location>
</feature>
<keyword evidence="9" id="KW-1185">Reference proteome</keyword>
<dbReference type="GO" id="GO:0016020">
    <property type="term" value="C:membrane"/>
    <property type="evidence" value="ECO:0007669"/>
    <property type="project" value="UniProtKB-SubCell"/>
</dbReference>
<feature type="transmembrane region" description="Helical" evidence="6">
    <location>
        <begin position="60"/>
        <end position="84"/>
    </location>
</feature>
<reference evidence="8" key="1">
    <citation type="submission" date="2014-03" db="EMBL/GenBank/DDBJ databases">
        <title>Cloning and expression analysis of gamma-glutamylcysteines synthetase in perennial ryegrass.</title>
        <authorList>
            <person name="Wei S."/>
            <person name="Sun Z."/>
        </authorList>
    </citation>
    <scope>NUCLEOTIDE SEQUENCE</scope>
    <source>
        <strain evidence="8">Race PST-78</strain>
    </source>
</reference>
<keyword evidence="2 6" id="KW-0812">Transmembrane</keyword>
<feature type="region of interest" description="Disordered" evidence="5">
    <location>
        <begin position="406"/>
        <end position="431"/>
    </location>
</feature>
<feature type="region of interest" description="Disordered" evidence="5">
    <location>
        <begin position="476"/>
        <end position="553"/>
    </location>
</feature>
<name>A0A0L0VM51_9BASI</name>
<feature type="transmembrane region" description="Helical" evidence="6">
    <location>
        <begin position="96"/>
        <end position="117"/>
    </location>
</feature>
<sequence>MVSTYPSLTGTKTVAVLVLSLGLGYVNGYQCPEENQEEKDDHGFFRKGSLDVGEWDAHHIGWAAAGVAASIATIASLANIYLHCKNYNKPLEQRQIVRILLMPAIYSISSFFAYRYYRHYVYFAIIRDTYEAFVLASFLILCLLYVGRSPLEQKEVMKQKEKSSLVFPFCCFRYRPSKPYFLVATKWSVLQYVILRPLISATALITDTQKVFCASSYSPHFANLWLTILIFISATLALYGLLITKHLAKEDLEGHRPTCKFMSIKIAVFLVFYQSFLLSFFDHQGLFKATEYWSRSNIADGVNALATTVEMAIVGVFQLYAFPYTEYRALIKGSEINRQKSVWKNFLHSQDYRDFGQDILMGVGFIIDRMRGAEYTKSRNAAPHGTNGLDFQAAFGLDPEHSRIRDSEWDQEHPRLHSESDPQKGWATFSSHAQDQDVWDAKMTNDADQLDHNYQSHGDEPIYESIKLGNVESQYGHTIASPPYRTDPHESPFLDQPNNIDSPDLHLNLKSNDDLDTLVVGSSTPRLDRDDSDDSNSNHSLHEHEHQFFRRRE</sequence>
<evidence type="ECO:0000256" key="7">
    <source>
        <dbReference type="SAM" id="SignalP"/>
    </source>
</evidence>
<evidence type="ECO:0000256" key="6">
    <source>
        <dbReference type="SAM" id="Phobius"/>
    </source>
</evidence>
<dbReference type="InterPro" id="IPR005178">
    <property type="entry name" value="Ostalpha/TMEM184C"/>
</dbReference>
<evidence type="ECO:0008006" key="10">
    <source>
        <dbReference type="Google" id="ProtNLM"/>
    </source>
</evidence>
<protein>
    <recommendedName>
        <fullName evidence="10">DUF300-domain-containing protein</fullName>
    </recommendedName>
</protein>
<organism evidence="8 9">
    <name type="scientific">Puccinia striiformis f. sp. tritici PST-78</name>
    <dbReference type="NCBI Taxonomy" id="1165861"/>
    <lineage>
        <taxon>Eukaryota</taxon>
        <taxon>Fungi</taxon>
        <taxon>Dikarya</taxon>
        <taxon>Basidiomycota</taxon>
        <taxon>Pucciniomycotina</taxon>
        <taxon>Pucciniomycetes</taxon>
        <taxon>Pucciniales</taxon>
        <taxon>Pucciniaceae</taxon>
        <taxon>Puccinia</taxon>
    </lineage>
</organism>
<reference evidence="9" key="2">
    <citation type="submission" date="2014-03" db="EMBL/GenBank/DDBJ databases">
        <title>The Genome Sequence of Puccinia striiformis f. sp. tritici PST-78.</title>
        <authorList>
            <consortium name="The Broad Institute Genome Sequencing Platform"/>
            <person name="Cuomo C."/>
            <person name="Hulbert S."/>
            <person name="Chen X."/>
            <person name="Walker B."/>
            <person name="Young S.K."/>
            <person name="Zeng Q."/>
            <person name="Gargeya S."/>
            <person name="Fitzgerald M."/>
            <person name="Haas B."/>
            <person name="Abouelleil A."/>
            <person name="Alvarado L."/>
            <person name="Arachchi H.M."/>
            <person name="Berlin A.M."/>
            <person name="Chapman S.B."/>
            <person name="Goldberg J."/>
            <person name="Griggs A."/>
            <person name="Gujja S."/>
            <person name="Hansen M."/>
            <person name="Howarth C."/>
            <person name="Imamovic A."/>
            <person name="Larimer J."/>
            <person name="McCowan C."/>
            <person name="Montmayeur A."/>
            <person name="Murphy C."/>
            <person name="Neiman D."/>
            <person name="Pearson M."/>
            <person name="Priest M."/>
            <person name="Roberts A."/>
            <person name="Saif S."/>
            <person name="Shea T."/>
            <person name="Sisk P."/>
            <person name="Sykes S."/>
            <person name="Wortman J."/>
            <person name="Nusbaum C."/>
            <person name="Birren B."/>
        </authorList>
    </citation>
    <scope>NUCLEOTIDE SEQUENCE [LARGE SCALE GENOMIC DNA]</scope>
    <source>
        <strain evidence="9">race PST-78</strain>
    </source>
</reference>
<keyword evidence="3 6" id="KW-1133">Transmembrane helix</keyword>
<evidence type="ECO:0000313" key="8">
    <source>
        <dbReference type="EMBL" id="KNF00075.1"/>
    </source>
</evidence>
<feature type="transmembrane region" description="Helical" evidence="6">
    <location>
        <begin position="129"/>
        <end position="147"/>
    </location>
</feature>
<evidence type="ECO:0000256" key="4">
    <source>
        <dbReference type="ARBA" id="ARBA00023136"/>
    </source>
</evidence>
<evidence type="ECO:0000256" key="3">
    <source>
        <dbReference type="ARBA" id="ARBA00022989"/>
    </source>
</evidence>
<gene>
    <name evidence="8" type="ORF">PSTG_06697</name>
</gene>
<dbReference type="Pfam" id="PF03619">
    <property type="entry name" value="Solute_trans_a"/>
    <property type="match status" value="1"/>
</dbReference>
<feature type="transmembrane region" description="Helical" evidence="6">
    <location>
        <begin position="180"/>
        <end position="204"/>
    </location>
</feature>
<dbReference type="Proteomes" id="UP000054564">
    <property type="component" value="Unassembled WGS sequence"/>
</dbReference>
<evidence type="ECO:0000313" key="9">
    <source>
        <dbReference type="Proteomes" id="UP000054564"/>
    </source>
</evidence>
<dbReference type="EMBL" id="AJIL01000040">
    <property type="protein sequence ID" value="KNF00074.1"/>
    <property type="molecule type" value="Genomic_DNA"/>
</dbReference>
<accession>A0A0L0VM51</accession>
<dbReference type="EMBL" id="AJIL01000040">
    <property type="protein sequence ID" value="KNF00075.1"/>
    <property type="molecule type" value="Genomic_DNA"/>
</dbReference>
<feature type="chain" id="PRO_5007415509" description="DUF300-domain-containing protein" evidence="7">
    <location>
        <begin position="29"/>
        <end position="553"/>
    </location>
</feature>
<dbReference type="SMART" id="SM01417">
    <property type="entry name" value="Solute_trans_a"/>
    <property type="match status" value="1"/>
</dbReference>
<dbReference type="AlphaFoldDB" id="A0A0L0VM51"/>
<dbReference type="STRING" id="1165861.A0A0L0VM51"/>
<keyword evidence="7" id="KW-0732">Signal</keyword>
<comment type="caution">
    <text evidence="8">The sequence shown here is derived from an EMBL/GenBank/DDBJ whole genome shotgun (WGS) entry which is preliminary data.</text>
</comment>
<keyword evidence="4 6" id="KW-0472">Membrane</keyword>
<evidence type="ECO:0000256" key="2">
    <source>
        <dbReference type="ARBA" id="ARBA00022692"/>
    </source>
</evidence>
<proteinExistence type="predicted"/>
<feature type="transmembrane region" description="Helical" evidence="6">
    <location>
        <begin position="264"/>
        <end position="281"/>
    </location>
</feature>
<dbReference type="OrthoDB" id="5348404at2759"/>
<feature type="signal peptide" evidence="7">
    <location>
        <begin position="1"/>
        <end position="28"/>
    </location>
</feature>
<comment type="subcellular location">
    <subcellularLocation>
        <location evidence="1">Membrane</location>
        <topology evidence="1">Multi-pass membrane protein</topology>
    </subcellularLocation>
</comment>
<evidence type="ECO:0000256" key="1">
    <source>
        <dbReference type="ARBA" id="ARBA00004141"/>
    </source>
</evidence>
<dbReference type="PANTHER" id="PTHR23423">
    <property type="entry name" value="ORGANIC SOLUTE TRANSPORTER-RELATED"/>
    <property type="match status" value="1"/>
</dbReference>
<feature type="compositionally biased region" description="Basic and acidic residues" evidence="5">
    <location>
        <begin position="406"/>
        <end position="422"/>
    </location>
</feature>
<feature type="compositionally biased region" description="Basic and acidic residues" evidence="5">
    <location>
        <begin position="540"/>
        <end position="553"/>
    </location>
</feature>
<feature type="transmembrane region" description="Helical" evidence="6">
    <location>
        <begin position="224"/>
        <end position="243"/>
    </location>
</feature>